<dbReference type="InterPro" id="IPR000907">
    <property type="entry name" value="LipOase"/>
</dbReference>
<keyword evidence="6 13" id="KW-0925">Oxylipin biosynthesis</keyword>
<dbReference type="PROSITE" id="PS00081">
    <property type="entry name" value="LIPOXYGENASE_2"/>
    <property type="match status" value="1"/>
</dbReference>
<dbReference type="PRINTS" id="PR00468">
    <property type="entry name" value="PLTLPOXGNASE"/>
</dbReference>
<keyword evidence="7" id="KW-0276">Fatty acid metabolism</keyword>
<comment type="caution">
    <text evidence="12">Lacks conserved residue(s) required for the propagation of feature annotation.</text>
</comment>
<dbReference type="Gene3D" id="2.60.60.20">
    <property type="entry name" value="PLAT/LH2 domain"/>
    <property type="match status" value="1"/>
</dbReference>
<keyword evidence="4 13" id="KW-0444">Lipid biosynthesis</keyword>
<comment type="similarity">
    <text evidence="2 13">Belongs to the lipoxygenase family.</text>
</comment>
<feature type="compositionally biased region" description="Basic and acidic residues" evidence="14">
    <location>
        <begin position="306"/>
        <end position="318"/>
    </location>
</feature>
<dbReference type="GO" id="GO:0046872">
    <property type="term" value="F:metal ion binding"/>
    <property type="evidence" value="ECO:0007669"/>
    <property type="project" value="UniProtKB-UniRule"/>
</dbReference>
<keyword evidence="18" id="KW-1185">Reference proteome</keyword>
<dbReference type="Gene3D" id="3.10.450.60">
    <property type="match status" value="1"/>
</dbReference>
<evidence type="ECO:0000256" key="6">
    <source>
        <dbReference type="ARBA" id="ARBA00022767"/>
    </source>
</evidence>
<dbReference type="GO" id="GO:0005737">
    <property type="term" value="C:cytoplasm"/>
    <property type="evidence" value="ECO:0007669"/>
    <property type="project" value="UniProtKB-SubCell"/>
</dbReference>
<evidence type="ECO:0000313" key="17">
    <source>
        <dbReference type="EMBL" id="KAE9613538.1"/>
    </source>
</evidence>
<dbReference type="InterPro" id="IPR036226">
    <property type="entry name" value="LipOase_C_sf"/>
</dbReference>
<dbReference type="PROSITE" id="PS51393">
    <property type="entry name" value="LIPOXYGENASE_3"/>
    <property type="match status" value="1"/>
</dbReference>
<evidence type="ECO:0000256" key="9">
    <source>
        <dbReference type="ARBA" id="ARBA00023002"/>
    </source>
</evidence>
<dbReference type="GO" id="GO:0031408">
    <property type="term" value="P:oxylipin biosynthetic process"/>
    <property type="evidence" value="ECO:0007669"/>
    <property type="project" value="UniProtKB-UniRule"/>
</dbReference>
<comment type="subcellular location">
    <subcellularLocation>
        <location evidence="1">Cytoplasm</location>
    </subcellularLocation>
</comment>
<dbReference type="UniPathway" id="UPA00382"/>
<evidence type="ECO:0000256" key="14">
    <source>
        <dbReference type="SAM" id="MobiDB-lite"/>
    </source>
</evidence>
<dbReference type="EMBL" id="WOCE01000005">
    <property type="protein sequence ID" value="KAE9613538.1"/>
    <property type="molecule type" value="Genomic_DNA"/>
</dbReference>
<evidence type="ECO:0000259" key="15">
    <source>
        <dbReference type="PROSITE" id="PS50095"/>
    </source>
</evidence>
<dbReference type="SUPFAM" id="SSF49723">
    <property type="entry name" value="Lipase/lipooxygenase domain (PLAT/LH2 domain)"/>
    <property type="match status" value="1"/>
</dbReference>
<dbReference type="AlphaFoldDB" id="A0A6A4QHC2"/>
<organism evidence="17 18">
    <name type="scientific">Lupinus albus</name>
    <name type="common">White lupine</name>
    <name type="synonym">Lupinus termis</name>
    <dbReference type="NCBI Taxonomy" id="3870"/>
    <lineage>
        <taxon>Eukaryota</taxon>
        <taxon>Viridiplantae</taxon>
        <taxon>Streptophyta</taxon>
        <taxon>Embryophyta</taxon>
        <taxon>Tracheophyta</taxon>
        <taxon>Spermatophyta</taxon>
        <taxon>Magnoliopsida</taxon>
        <taxon>eudicotyledons</taxon>
        <taxon>Gunneridae</taxon>
        <taxon>Pentapetalae</taxon>
        <taxon>rosids</taxon>
        <taxon>fabids</taxon>
        <taxon>Fabales</taxon>
        <taxon>Fabaceae</taxon>
        <taxon>Papilionoideae</taxon>
        <taxon>50 kb inversion clade</taxon>
        <taxon>genistoids sensu lato</taxon>
        <taxon>core genistoids</taxon>
        <taxon>Genisteae</taxon>
        <taxon>Lupinus</taxon>
    </lineage>
</organism>
<dbReference type="Gene3D" id="4.10.375.10">
    <property type="entry name" value="Lipoxygenase-1, Domain 2"/>
    <property type="match status" value="1"/>
</dbReference>
<evidence type="ECO:0000256" key="8">
    <source>
        <dbReference type="ARBA" id="ARBA00022964"/>
    </source>
</evidence>
<keyword evidence="8" id="KW-0223">Dioxygenase</keyword>
<dbReference type="SMART" id="SM00308">
    <property type="entry name" value="LH2"/>
    <property type="match status" value="1"/>
</dbReference>
<evidence type="ECO:0000256" key="13">
    <source>
        <dbReference type="RuleBase" id="RU003975"/>
    </source>
</evidence>
<dbReference type="SUPFAM" id="SSF48484">
    <property type="entry name" value="Lipoxigenase"/>
    <property type="match status" value="1"/>
</dbReference>
<dbReference type="GO" id="GO:0034440">
    <property type="term" value="P:lipid oxidation"/>
    <property type="evidence" value="ECO:0007669"/>
    <property type="project" value="InterPro"/>
</dbReference>
<evidence type="ECO:0000256" key="2">
    <source>
        <dbReference type="ARBA" id="ARBA00009419"/>
    </source>
</evidence>
<keyword evidence="10" id="KW-0443">Lipid metabolism</keyword>
<dbReference type="PANTHER" id="PTHR11771">
    <property type="entry name" value="LIPOXYGENASE"/>
    <property type="match status" value="1"/>
</dbReference>
<keyword evidence="3" id="KW-0963">Cytoplasm</keyword>
<comment type="function">
    <text evidence="13">Plant lipoxygenase may be involved in a number of diverse aspects of plant physiology including growth and development, pest resistance, and senescence or responses to wounding.</text>
</comment>
<dbReference type="GO" id="GO:0006633">
    <property type="term" value="P:fatty acid biosynthetic process"/>
    <property type="evidence" value="ECO:0007669"/>
    <property type="project" value="UniProtKB-KW"/>
</dbReference>
<evidence type="ECO:0000256" key="1">
    <source>
        <dbReference type="ARBA" id="ARBA00004496"/>
    </source>
</evidence>
<dbReference type="EC" id="1.13.11.-" evidence="13"/>
<dbReference type="InterPro" id="IPR001246">
    <property type="entry name" value="LipOase_plant"/>
</dbReference>
<evidence type="ECO:0000259" key="16">
    <source>
        <dbReference type="PROSITE" id="PS51393"/>
    </source>
</evidence>
<evidence type="ECO:0000256" key="10">
    <source>
        <dbReference type="ARBA" id="ARBA00023098"/>
    </source>
</evidence>
<dbReference type="GO" id="GO:0016702">
    <property type="term" value="F:oxidoreductase activity, acting on single donors with incorporation of molecular oxygen, incorporation of two atoms of oxygen"/>
    <property type="evidence" value="ECO:0007669"/>
    <property type="project" value="InterPro"/>
</dbReference>
<proteinExistence type="inferred from homology"/>
<evidence type="ECO:0000256" key="7">
    <source>
        <dbReference type="ARBA" id="ARBA00022832"/>
    </source>
</evidence>
<dbReference type="Gene3D" id="1.20.245.10">
    <property type="entry name" value="Lipoxygenase-1, Domain 5"/>
    <property type="match status" value="1"/>
</dbReference>
<sequence>MFFSIPMIKMVGTKSTMLMDTSMLRNKLHLSLFQEHQYFCFSNSNSLGMSKIGLKKKVKPIAPTMAILSEAEPMALAISEKPSSNTIQLMAVVTVRSVNNNNKALPNNILSIFNIPPKSNNKGAVTLQLVSTELDPRSMDAKLSNGTVLKWPEDHKVESGPYGNLNSYIVTFLVDSDFGVPGAVTVINGYDSEFYLESIDIENNVHFSCKSWVQPNTLDPQKRTFFINKAYLPYETPIALKTLREKELRQLRGDGKGQRIFSDRIYDYDVYNDLGDPDKGVEYARPTLGGQLNPHPTRCRTGRRPTKTDKNAESRTSKSESIYVPRDEEWEDIKHETVKQGKLKALLRNIAPKFLDNRTGTEGVLEINHFIKDLDSKSFLNVGGAVEDIFKFDPPKLYSRGKRNFLQDDEFGRQVLAGLNPLSIERLTVFPPVSKLDPSIYGSLESALKEEHIIDHIDGMSVQQALEENKLFVLDYHDVYLPLLDQINALDERKAYATTTIFFLTKMGTLKPIAIELALPTSKKVVTPNVDTNSKWLWQLGKAHVCANDSAVQTLIHHWLRIHACMEPLIIAAHRHLSVMHPIFKLLHPHMRYTIRANAVTRETLINAKGTTESNYTPGRYSMQLTVSAYRDWWRFDMESLPADLIRRGIAVPDASQPHGVRLLIEDYPYAADGLLIWSSIEKLVKTYVNYYYKGVDEISSDYELQSWYKEFINLGHPYHKNASWWPKLETPEDLISIIATVIWIVTAKHAMLNFGQYPYGAYVPFRPPLMRRLIPEKYDIDYSEFVMDPESYFISSLPSLFQASKFMALFSIGSAHSPDEEYVGDRKDMSSWLGEPEIIEAFNKFSMEMKNIEMEIKIRNIDPKLRNRCGVGISPYEILIPSSGPGVTGRGIPNSVTA</sequence>
<dbReference type="Pfam" id="PF01477">
    <property type="entry name" value="PLAT"/>
    <property type="match status" value="1"/>
</dbReference>
<evidence type="ECO:0000256" key="12">
    <source>
        <dbReference type="PROSITE-ProRule" id="PRU00152"/>
    </source>
</evidence>
<feature type="domain" description="PLAT" evidence="15">
    <location>
        <begin position="105"/>
        <end position="227"/>
    </location>
</feature>
<dbReference type="Pfam" id="PF00305">
    <property type="entry name" value="Lipoxygenase"/>
    <property type="match status" value="1"/>
</dbReference>
<evidence type="ECO:0000256" key="11">
    <source>
        <dbReference type="ARBA" id="ARBA00023160"/>
    </source>
</evidence>
<dbReference type="OrthoDB" id="407298at2759"/>
<dbReference type="PROSITE" id="PS50095">
    <property type="entry name" value="PLAT"/>
    <property type="match status" value="1"/>
</dbReference>
<name>A0A6A4QHC2_LUPAL</name>
<reference evidence="18" key="1">
    <citation type="journal article" date="2020" name="Nat. Commun.">
        <title>Genome sequence of the cluster root forming white lupin.</title>
        <authorList>
            <person name="Hufnagel B."/>
            <person name="Marques A."/>
            <person name="Soriano A."/>
            <person name="Marques L."/>
            <person name="Divol F."/>
            <person name="Doumas P."/>
            <person name="Sallet E."/>
            <person name="Mancinotti D."/>
            <person name="Carrere S."/>
            <person name="Marande W."/>
            <person name="Arribat S."/>
            <person name="Keller J."/>
            <person name="Huneau C."/>
            <person name="Blein T."/>
            <person name="Aime D."/>
            <person name="Laguerre M."/>
            <person name="Taylor J."/>
            <person name="Schubert V."/>
            <person name="Nelson M."/>
            <person name="Geu-Flores F."/>
            <person name="Crespi M."/>
            <person name="Gallardo-Guerrero K."/>
            <person name="Delaux P.-M."/>
            <person name="Salse J."/>
            <person name="Berges H."/>
            <person name="Guyot R."/>
            <person name="Gouzy J."/>
            <person name="Peret B."/>
        </authorList>
    </citation>
    <scope>NUCLEOTIDE SEQUENCE [LARGE SCALE GENOMIC DNA]</scope>
    <source>
        <strain evidence="18">cv. Amiga</strain>
    </source>
</reference>
<dbReference type="InterPro" id="IPR001024">
    <property type="entry name" value="PLAT/LH2_dom"/>
</dbReference>
<feature type="domain" description="Lipoxygenase" evidence="16">
    <location>
        <begin position="230"/>
        <end position="899"/>
    </location>
</feature>
<gene>
    <name evidence="17" type="ORF">Lalb_Chr05g0218481</name>
</gene>
<accession>A0A6A4QHC2</accession>
<dbReference type="PRINTS" id="PR00087">
    <property type="entry name" value="LIPOXYGENASE"/>
</dbReference>
<keyword evidence="11 13" id="KW-0275">Fatty acid biosynthesis</keyword>
<protein>
    <recommendedName>
        <fullName evidence="13">Lipoxygenase</fullName>
        <ecNumber evidence="13">1.13.11.-</ecNumber>
    </recommendedName>
</protein>
<evidence type="ECO:0000256" key="5">
    <source>
        <dbReference type="ARBA" id="ARBA00022723"/>
    </source>
</evidence>
<comment type="pathway">
    <text evidence="13">Lipid metabolism; oxylipin biosynthesis.</text>
</comment>
<dbReference type="Proteomes" id="UP000447434">
    <property type="component" value="Chromosome 5"/>
</dbReference>
<keyword evidence="9" id="KW-0560">Oxidoreductase</keyword>
<dbReference type="InterPro" id="IPR020834">
    <property type="entry name" value="LipOase_CS"/>
</dbReference>
<feature type="region of interest" description="Disordered" evidence="14">
    <location>
        <begin position="285"/>
        <end position="321"/>
    </location>
</feature>
<evidence type="ECO:0000256" key="4">
    <source>
        <dbReference type="ARBA" id="ARBA00022516"/>
    </source>
</evidence>
<keyword evidence="5" id="KW-0479">Metal-binding</keyword>
<evidence type="ECO:0000313" key="18">
    <source>
        <dbReference type="Proteomes" id="UP000447434"/>
    </source>
</evidence>
<dbReference type="InterPro" id="IPR036392">
    <property type="entry name" value="PLAT/LH2_dom_sf"/>
</dbReference>
<evidence type="ECO:0000256" key="3">
    <source>
        <dbReference type="ARBA" id="ARBA00022490"/>
    </source>
</evidence>
<dbReference type="InterPro" id="IPR013819">
    <property type="entry name" value="LipOase_C"/>
</dbReference>
<comment type="caution">
    <text evidence="17">The sequence shown here is derived from an EMBL/GenBank/DDBJ whole genome shotgun (WGS) entry which is preliminary data.</text>
</comment>